<keyword evidence="8" id="KW-0067">ATP-binding</keyword>
<comment type="subcellular location">
    <subcellularLocation>
        <location evidence="8">Cell membrane</location>
    </subcellularLocation>
    <subcellularLocation>
        <location evidence="1">Membrane</location>
    </subcellularLocation>
</comment>
<name>A0A1G6EG58_9HYPH</name>
<accession>A0A1G6EG58</accession>
<dbReference type="STRING" id="665467.SAMN02982931_04485"/>
<evidence type="ECO:0000256" key="3">
    <source>
        <dbReference type="ARBA" id="ARBA00022692"/>
    </source>
</evidence>
<evidence type="ECO:0000256" key="2">
    <source>
        <dbReference type="ARBA" id="ARBA00006024"/>
    </source>
</evidence>
<dbReference type="Pfam" id="PF00122">
    <property type="entry name" value="E1-E2_ATPase"/>
    <property type="match status" value="1"/>
</dbReference>
<dbReference type="GO" id="GO:0016887">
    <property type="term" value="F:ATP hydrolysis activity"/>
    <property type="evidence" value="ECO:0007669"/>
    <property type="project" value="InterPro"/>
</dbReference>
<evidence type="ECO:0000313" key="11">
    <source>
        <dbReference type="Proteomes" id="UP000199071"/>
    </source>
</evidence>
<keyword evidence="11" id="KW-1185">Reference proteome</keyword>
<dbReference type="RefSeq" id="WP_244521390.1">
    <property type="nucleotide sequence ID" value="NZ_FMXQ01000012.1"/>
</dbReference>
<dbReference type="EMBL" id="FMXQ01000012">
    <property type="protein sequence ID" value="SDB56459.1"/>
    <property type="molecule type" value="Genomic_DNA"/>
</dbReference>
<dbReference type="PRINTS" id="PR00119">
    <property type="entry name" value="CATATPASE"/>
</dbReference>
<dbReference type="SUPFAM" id="SSF56784">
    <property type="entry name" value="HAD-like"/>
    <property type="match status" value="1"/>
</dbReference>
<dbReference type="InterPro" id="IPR051014">
    <property type="entry name" value="Cation_Transport_ATPase_IB"/>
</dbReference>
<evidence type="ECO:0000256" key="1">
    <source>
        <dbReference type="ARBA" id="ARBA00004370"/>
    </source>
</evidence>
<feature type="transmembrane region" description="Helical" evidence="8">
    <location>
        <begin position="12"/>
        <end position="31"/>
    </location>
</feature>
<dbReference type="InterPro" id="IPR023298">
    <property type="entry name" value="ATPase_P-typ_TM_dom_sf"/>
</dbReference>
<evidence type="ECO:0000256" key="7">
    <source>
        <dbReference type="ARBA" id="ARBA00047308"/>
    </source>
</evidence>
<dbReference type="EC" id="7.2.2.12" evidence="6"/>
<comment type="similarity">
    <text evidence="2 8">Belongs to the cation transport ATPase (P-type) (TC 3.A.3) family. Type IB subfamily.</text>
</comment>
<dbReference type="Gene3D" id="3.40.50.1000">
    <property type="entry name" value="HAD superfamily/HAD-like"/>
    <property type="match status" value="1"/>
</dbReference>
<feature type="domain" description="P-type ATPase A" evidence="9">
    <location>
        <begin position="119"/>
        <end position="219"/>
    </location>
</feature>
<dbReference type="InterPro" id="IPR036412">
    <property type="entry name" value="HAD-like_sf"/>
</dbReference>
<keyword evidence="5 8" id="KW-0472">Membrane</keyword>
<dbReference type="PANTHER" id="PTHR48085:SF5">
    <property type="entry name" value="CADMIUM_ZINC-TRANSPORTING ATPASE HMA4-RELATED"/>
    <property type="match status" value="1"/>
</dbReference>
<organism evidence="10 11">
    <name type="scientific">Bauldia litoralis</name>
    <dbReference type="NCBI Taxonomy" id="665467"/>
    <lineage>
        <taxon>Bacteria</taxon>
        <taxon>Pseudomonadati</taxon>
        <taxon>Pseudomonadota</taxon>
        <taxon>Alphaproteobacteria</taxon>
        <taxon>Hyphomicrobiales</taxon>
        <taxon>Kaistiaceae</taxon>
        <taxon>Bauldia</taxon>
    </lineage>
</organism>
<comment type="catalytic activity">
    <reaction evidence="7">
        <text>Zn(2+)(in) + ATP + H2O = Zn(2+)(out) + ADP + phosphate + H(+)</text>
        <dbReference type="Rhea" id="RHEA:20621"/>
        <dbReference type="ChEBI" id="CHEBI:15377"/>
        <dbReference type="ChEBI" id="CHEBI:15378"/>
        <dbReference type="ChEBI" id="CHEBI:29105"/>
        <dbReference type="ChEBI" id="CHEBI:30616"/>
        <dbReference type="ChEBI" id="CHEBI:43474"/>
        <dbReference type="ChEBI" id="CHEBI:456216"/>
        <dbReference type="EC" id="7.2.2.12"/>
    </reaction>
</comment>
<feature type="transmembrane region" description="Helical" evidence="8">
    <location>
        <begin position="38"/>
        <end position="58"/>
    </location>
</feature>
<dbReference type="Proteomes" id="UP000199071">
    <property type="component" value="Unassembled WGS sequence"/>
</dbReference>
<dbReference type="PROSITE" id="PS00154">
    <property type="entry name" value="ATPASE_E1_E2"/>
    <property type="match status" value="1"/>
</dbReference>
<dbReference type="NCBIfam" id="TIGR01494">
    <property type="entry name" value="ATPase_P-type"/>
    <property type="match status" value="1"/>
</dbReference>
<dbReference type="GO" id="GO:0046872">
    <property type="term" value="F:metal ion binding"/>
    <property type="evidence" value="ECO:0007669"/>
    <property type="project" value="UniProtKB-KW"/>
</dbReference>
<dbReference type="InterPro" id="IPR023299">
    <property type="entry name" value="ATPase_P-typ_cyto_dom_N"/>
</dbReference>
<evidence type="ECO:0000259" key="9">
    <source>
        <dbReference type="Pfam" id="PF00122"/>
    </source>
</evidence>
<evidence type="ECO:0000256" key="8">
    <source>
        <dbReference type="RuleBase" id="RU362081"/>
    </source>
</evidence>
<dbReference type="GO" id="GO:0015086">
    <property type="term" value="F:cadmium ion transmembrane transporter activity"/>
    <property type="evidence" value="ECO:0007669"/>
    <property type="project" value="TreeGrafter"/>
</dbReference>
<dbReference type="InterPro" id="IPR018303">
    <property type="entry name" value="ATPase_P-typ_P_site"/>
</dbReference>
<dbReference type="NCBIfam" id="TIGR01525">
    <property type="entry name" value="ATPase-IB_hvy"/>
    <property type="match status" value="1"/>
</dbReference>
<feature type="transmembrane region" description="Helical" evidence="8">
    <location>
        <begin position="562"/>
        <end position="586"/>
    </location>
</feature>
<dbReference type="PANTHER" id="PTHR48085">
    <property type="entry name" value="CADMIUM/ZINC-TRANSPORTING ATPASE HMA2-RELATED"/>
    <property type="match status" value="1"/>
</dbReference>
<evidence type="ECO:0000256" key="6">
    <source>
        <dbReference type="ARBA" id="ARBA00039097"/>
    </source>
</evidence>
<dbReference type="GO" id="GO:0005524">
    <property type="term" value="F:ATP binding"/>
    <property type="evidence" value="ECO:0007669"/>
    <property type="project" value="UniProtKB-UniRule"/>
</dbReference>
<dbReference type="AlphaFoldDB" id="A0A1G6EG58"/>
<keyword evidence="8" id="KW-0479">Metal-binding</keyword>
<evidence type="ECO:0000256" key="5">
    <source>
        <dbReference type="ARBA" id="ARBA00023136"/>
    </source>
</evidence>
<evidence type="ECO:0000256" key="4">
    <source>
        <dbReference type="ARBA" id="ARBA00022989"/>
    </source>
</evidence>
<keyword evidence="3 8" id="KW-0812">Transmembrane</keyword>
<dbReference type="GO" id="GO:0016463">
    <property type="term" value="F:P-type zinc transporter activity"/>
    <property type="evidence" value="ECO:0007669"/>
    <property type="project" value="UniProtKB-EC"/>
</dbReference>
<dbReference type="Gene3D" id="2.70.150.10">
    <property type="entry name" value="Calcium-transporting ATPase, cytoplasmic transduction domain A"/>
    <property type="match status" value="1"/>
</dbReference>
<proteinExistence type="inferred from homology"/>
<dbReference type="InterPro" id="IPR023214">
    <property type="entry name" value="HAD_sf"/>
</dbReference>
<keyword evidence="4 8" id="KW-1133">Transmembrane helix</keyword>
<dbReference type="Pfam" id="PF00702">
    <property type="entry name" value="Hydrolase"/>
    <property type="match status" value="1"/>
</dbReference>
<keyword evidence="8" id="KW-0547">Nucleotide-binding</keyword>
<feature type="transmembrane region" description="Helical" evidence="8">
    <location>
        <begin position="260"/>
        <end position="284"/>
    </location>
</feature>
<protein>
    <recommendedName>
        <fullName evidence="6">P-type Zn(2+) transporter</fullName>
        <ecNumber evidence="6">7.2.2.12</ecNumber>
    </recommendedName>
</protein>
<keyword evidence="8" id="KW-1003">Cell membrane</keyword>
<dbReference type="Gene3D" id="3.40.1110.10">
    <property type="entry name" value="Calcium-transporting ATPase, cytoplasmic domain N"/>
    <property type="match status" value="1"/>
</dbReference>
<dbReference type="InterPro" id="IPR001757">
    <property type="entry name" value="P_typ_ATPase"/>
</dbReference>
<reference evidence="10 11" key="1">
    <citation type="submission" date="2016-10" db="EMBL/GenBank/DDBJ databases">
        <authorList>
            <person name="de Groot N.N."/>
        </authorList>
    </citation>
    <scope>NUCLEOTIDE SEQUENCE [LARGE SCALE GENOMIC DNA]</scope>
    <source>
        <strain evidence="10 11">ATCC 35022</strain>
    </source>
</reference>
<dbReference type="SUPFAM" id="SSF81665">
    <property type="entry name" value="Calcium ATPase, transmembrane domain M"/>
    <property type="match status" value="1"/>
</dbReference>
<dbReference type="InterPro" id="IPR008250">
    <property type="entry name" value="ATPase_P-typ_transduc_dom_A_sf"/>
</dbReference>
<dbReference type="SUPFAM" id="SSF81653">
    <property type="entry name" value="Calcium ATPase, transduction domain A"/>
    <property type="match status" value="1"/>
</dbReference>
<dbReference type="GO" id="GO:0005886">
    <property type="term" value="C:plasma membrane"/>
    <property type="evidence" value="ECO:0007669"/>
    <property type="project" value="UniProtKB-SubCell"/>
</dbReference>
<evidence type="ECO:0000313" key="10">
    <source>
        <dbReference type="EMBL" id="SDB56459.1"/>
    </source>
</evidence>
<dbReference type="InterPro" id="IPR027256">
    <property type="entry name" value="P-typ_ATPase_IB"/>
</dbReference>
<dbReference type="InterPro" id="IPR059000">
    <property type="entry name" value="ATPase_P-type_domA"/>
</dbReference>
<sequence length="612" mass="62458">MARSDTEHLIRQALVVLPAAGLAVGGIAWLSGDSAPAAIIWGAATLPVAAALAVEIVVSLRRAEVGLDVVALLAMVSALILGETLAGCVVALMYAGGQFLESYAAGRARREMTALLERAPKTAMRYAKGGDLAEVPIDDICIGDRVLVRGGEVVPADGTIAGDKAVLDQSALTGEAMPVTLVTGEAAMSGSTNAGMAFDLVATRPAAESTYAGIVRLVEAAGQDKAPIVRLADRFAIVFLAVTVAVAGGAWIASSDPLRWLAVMVVATPCPLILALPVAIIAGVSRAASRGVLVKGGGAMEVLAEVRTIVVDKTGTLTHGHASLAAIHAAPGYEEEDLLRLAASLDQASSHVIAQALVAAAHARHLPLSPPSDVREAQGSGLQGWVDGREITVGGFSYVQDRSRDGHDFGASARREGAVGVAVAVDGVMAGLIVLSDEIRPEVPAALAAFRRLGVRRFVLASGDRADVTAAVASQLDIDTVLGEMTPQAKVMAVVAERDNGPVMMVGDGVNDAPALAAADIGVAMGAHGAVASAQAADAILLVDRIDRLAEAMAIAQRSRRIALQSVVAGIGLSMIAMVFAAFGYLPPVTGALLQEAIDVAVILNALRALRG</sequence>
<gene>
    <name evidence="10" type="ORF">SAMN02982931_04485</name>
</gene>
<feature type="transmembrane region" description="Helical" evidence="8">
    <location>
        <begin position="235"/>
        <end position="254"/>
    </location>
</feature>
<feature type="transmembrane region" description="Helical" evidence="8">
    <location>
        <begin position="70"/>
        <end position="95"/>
    </location>
</feature>